<organism evidence="8 9">
    <name type="scientific">Acidithiobacillus ferrooxidans</name>
    <name type="common">Thiobacillus ferrooxidans</name>
    <dbReference type="NCBI Taxonomy" id="920"/>
    <lineage>
        <taxon>Bacteria</taxon>
        <taxon>Pseudomonadati</taxon>
        <taxon>Pseudomonadota</taxon>
        <taxon>Acidithiobacillia</taxon>
        <taxon>Acidithiobacillales</taxon>
        <taxon>Acidithiobacillaceae</taxon>
        <taxon>Acidithiobacillus</taxon>
    </lineage>
</organism>
<feature type="transmembrane region" description="Helical" evidence="7">
    <location>
        <begin position="20"/>
        <end position="44"/>
    </location>
</feature>
<feature type="transmembrane region" description="Helical" evidence="7">
    <location>
        <begin position="293"/>
        <end position="314"/>
    </location>
</feature>
<evidence type="ECO:0000256" key="1">
    <source>
        <dbReference type="ARBA" id="ARBA00004651"/>
    </source>
</evidence>
<dbReference type="OMA" id="KLMFNYQ"/>
<evidence type="ECO:0000313" key="8">
    <source>
        <dbReference type="EMBL" id="PZD79823.1"/>
    </source>
</evidence>
<dbReference type="PANTHER" id="PTHR34856:SF2">
    <property type="entry name" value="PROTEIN NRFD"/>
    <property type="match status" value="1"/>
</dbReference>
<evidence type="ECO:0000256" key="2">
    <source>
        <dbReference type="ARBA" id="ARBA00008929"/>
    </source>
</evidence>
<comment type="subcellular location">
    <subcellularLocation>
        <location evidence="1">Cell membrane</location>
        <topology evidence="1">Multi-pass membrane protein</topology>
    </subcellularLocation>
</comment>
<gene>
    <name evidence="8" type="ORF">DN052_14920</name>
</gene>
<sequence>MNSVHFATSLIVQDRWATLVAAYLFLGGLGAALIALSLFSHLYFRANRAVTLWGTLAGEAFLGVGSALLLIDLLHPLNVWEILMPWNPFFLPWSWIAWGTQFIVWAMVFGLLYVWPLMIDEPWFRRLPLVGRWLNFWFELPLIKLVGVWAQKLRTPIAWLAILCGVGTAVYTGLLLRSFPAATLWANDLVPPLFTVSAFSTALAFQLLVLYGVLHQHDALARWYERLDMLLIAVEIVLIFSIMLVILPSNLSGQATLHILLHSWGWIIGFLIIGLILPFLLEIKGTFNGWKGSAPVILTACMVLLGGFLLRHYFLASGVYVFPWANAGHDGVLGAGIYHVLTSH</sequence>
<dbReference type="InterPro" id="IPR005614">
    <property type="entry name" value="NrfD-like"/>
</dbReference>
<keyword evidence="5 7" id="KW-1133">Transmembrane helix</keyword>
<reference evidence="8 9" key="1">
    <citation type="submission" date="2018-06" db="EMBL/GenBank/DDBJ databases">
        <title>Draft sequence of Acidithiobacillus ferrooxidans CCM 4253.</title>
        <authorList>
            <person name="Moya-Beltran A."/>
            <person name="Castro M."/>
            <person name="Covarrubias P.C."/>
            <person name="Issotta F."/>
            <person name="Janiczek O."/>
            <person name="Mandl M."/>
            <person name="Kucera J."/>
            <person name="Quatrini R."/>
        </authorList>
    </citation>
    <scope>NUCLEOTIDE SEQUENCE [LARGE SCALE GENOMIC DNA]</scope>
    <source>
        <strain evidence="8 9">CCM 4253</strain>
    </source>
</reference>
<feature type="transmembrane region" description="Helical" evidence="7">
    <location>
        <begin position="157"/>
        <end position="176"/>
    </location>
</feature>
<feature type="transmembrane region" description="Helical" evidence="7">
    <location>
        <begin position="56"/>
        <end position="75"/>
    </location>
</feature>
<dbReference type="EMBL" id="QKQP01000012">
    <property type="protein sequence ID" value="PZD79823.1"/>
    <property type="molecule type" value="Genomic_DNA"/>
</dbReference>
<evidence type="ECO:0000256" key="6">
    <source>
        <dbReference type="ARBA" id="ARBA00023136"/>
    </source>
</evidence>
<feature type="transmembrane region" description="Helical" evidence="7">
    <location>
        <begin position="196"/>
        <end position="214"/>
    </location>
</feature>
<comment type="caution">
    <text evidence="8">The sequence shown here is derived from an EMBL/GenBank/DDBJ whole genome shotgun (WGS) entry which is preliminary data.</text>
</comment>
<dbReference type="Proteomes" id="UP000248886">
    <property type="component" value="Unassembled WGS sequence"/>
</dbReference>
<dbReference type="GO" id="GO:0005886">
    <property type="term" value="C:plasma membrane"/>
    <property type="evidence" value="ECO:0007669"/>
    <property type="project" value="UniProtKB-SubCell"/>
</dbReference>
<evidence type="ECO:0000256" key="5">
    <source>
        <dbReference type="ARBA" id="ARBA00022989"/>
    </source>
</evidence>
<dbReference type="RefSeq" id="WP_012537034.1">
    <property type="nucleotide sequence ID" value="NZ_AP025160.1"/>
</dbReference>
<protein>
    <submittedName>
        <fullName evidence="8">Sulfur reductase</fullName>
    </submittedName>
</protein>
<dbReference type="PANTHER" id="PTHR34856">
    <property type="entry name" value="PROTEIN NRFD"/>
    <property type="match status" value="1"/>
</dbReference>
<evidence type="ECO:0000256" key="3">
    <source>
        <dbReference type="ARBA" id="ARBA00022475"/>
    </source>
</evidence>
<keyword evidence="3" id="KW-1003">Cell membrane</keyword>
<dbReference type="Pfam" id="PF03916">
    <property type="entry name" value="NrfD"/>
    <property type="match status" value="1"/>
</dbReference>
<keyword evidence="6 7" id="KW-0472">Membrane</keyword>
<evidence type="ECO:0000313" key="9">
    <source>
        <dbReference type="Proteomes" id="UP000248886"/>
    </source>
</evidence>
<keyword evidence="4 7" id="KW-0812">Transmembrane</keyword>
<dbReference type="InterPro" id="IPR052049">
    <property type="entry name" value="Electron_transfer_protein"/>
</dbReference>
<proteinExistence type="inferred from homology"/>
<feature type="transmembrane region" description="Helical" evidence="7">
    <location>
        <begin position="259"/>
        <end position="281"/>
    </location>
</feature>
<name>A0A2W1K053_ACIFR</name>
<accession>A0A2W1K053</accession>
<dbReference type="GeneID" id="65281301"/>
<evidence type="ECO:0000256" key="4">
    <source>
        <dbReference type="ARBA" id="ARBA00022692"/>
    </source>
</evidence>
<dbReference type="AlphaFoldDB" id="A0A2W1K053"/>
<feature type="transmembrane region" description="Helical" evidence="7">
    <location>
        <begin position="95"/>
        <end position="115"/>
    </location>
</feature>
<dbReference type="OrthoDB" id="9770779at2"/>
<evidence type="ECO:0000256" key="7">
    <source>
        <dbReference type="SAM" id="Phobius"/>
    </source>
</evidence>
<dbReference type="Gene3D" id="1.20.1630.10">
    <property type="entry name" value="Formate dehydrogenase/DMSO reductase domain"/>
    <property type="match status" value="1"/>
</dbReference>
<feature type="transmembrane region" description="Helical" evidence="7">
    <location>
        <begin position="226"/>
        <end position="247"/>
    </location>
</feature>
<comment type="similarity">
    <text evidence="2">Belongs to the NrfD family.</text>
</comment>